<dbReference type="PANTHER" id="PTHR11669:SF0">
    <property type="entry name" value="PROTEIN STICHEL-LIKE 2"/>
    <property type="match status" value="1"/>
</dbReference>
<dbReference type="EMBL" id="VFSY01000029">
    <property type="protein sequence ID" value="TPI01165.1"/>
    <property type="molecule type" value="Genomic_DNA"/>
</dbReference>
<dbReference type="InterPro" id="IPR008921">
    <property type="entry name" value="DNA_pol3_clamp-load_cplx_C"/>
</dbReference>
<evidence type="ECO:0000313" key="13">
    <source>
        <dbReference type="EMBL" id="TPI01165.1"/>
    </source>
</evidence>
<protein>
    <recommendedName>
        <fullName evidence="11">DNA polymerase III subunit gamma/tau</fullName>
        <ecNumber evidence="11">2.7.7.7</ecNumber>
    </recommendedName>
</protein>
<reference evidence="13 14" key="1">
    <citation type="submission" date="2019-06" db="EMBL/GenBank/DDBJ databases">
        <title>A comparative genomics study of ostrich specific Mycoplasmas.</title>
        <authorList>
            <person name="Botes A."/>
            <person name="Nel T."/>
        </authorList>
    </citation>
    <scope>NUCLEOTIDE SEQUENCE [LARGE SCALE GENOMIC DNA]</scope>
    <source>
        <strain evidence="13 14">Ms01</strain>
    </source>
</reference>
<keyword evidence="3 11" id="KW-0548">Nucleotidyltransferase</keyword>
<dbReference type="Gene3D" id="1.20.272.10">
    <property type="match status" value="1"/>
</dbReference>
<dbReference type="GO" id="GO:0009360">
    <property type="term" value="C:DNA polymerase III complex"/>
    <property type="evidence" value="ECO:0007669"/>
    <property type="project" value="InterPro"/>
</dbReference>
<dbReference type="RefSeq" id="WP_140701339.1">
    <property type="nucleotide sequence ID" value="NZ_VFSY01000029.1"/>
</dbReference>
<evidence type="ECO:0000256" key="3">
    <source>
        <dbReference type="ARBA" id="ARBA00022695"/>
    </source>
</evidence>
<comment type="function">
    <text evidence="11">DNA polymerase III is a complex, multichain enzyme responsible for most of the replicative synthesis in bacteria. This DNA polymerase also exhibits 3' to 5' exonuclease activity.</text>
</comment>
<dbReference type="NCBIfam" id="TIGR02397">
    <property type="entry name" value="dnaX_nterm"/>
    <property type="match status" value="1"/>
</dbReference>
<evidence type="ECO:0000256" key="10">
    <source>
        <dbReference type="ARBA" id="ARBA00049244"/>
    </source>
</evidence>
<dbReference type="FunFam" id="3.40.50.300:FF:000014">
    <property type="entry name" value="DNA polymerase III subunit gamma/tau"/>
    <property type="match status" value="1"/>
</dbReference>
<dbReference type="SUPFAM" id="SSF48019">
    <property type="entry name" value="post-AAA+ oligomerization domain-like"/>
    <property type="match status" value="1"/>
</dbReference>
<dbReference type="GO" id="GO:0003887">
    <property type="term" value="F:DNA-directed DNA polymerase activity"/>
    <property type="evidence" value="ECO:0007669"/>
    <property type="project" value="UniProtKB-KW"/>
</dbReference>
<dbReference type="Gene3D" id="1.10.8.60">
    <property type="match status" value="1"/>
</dbReference>
<dbReference type="InterPro" id="IPR045085">
    <property type="entry name" value="HLD_clamp_pol_III_gamma_tau"/>
</dbReference>
<comment type="catalytic activity">
    <reaction evidence="10 11">
        <text>DNA(n) + a 2'-deoxyribonucleoside 5'-triphosphate = DNA(n+1) + diphosphate</text>
        <dbReference type="Rhea" id="RHEA:22508"/>
        <dbReference type="Rhea" id="RHEA-COMP:17339"/>
        <dbReference type="Rhea" id="RHEA-COMP:17340"/>
        <dbReference type="ChEBI" id="CHEBI:33019"/>
        <dbReference type="ChEBI" id="CHEBI:61560"/>
        <dbReference type="ChEBI" id="CHEBI:173112"/>
        <dbReference type="EC" id="2.7.7.7"/>
    </reaction>
</comment>
<evidence type="ECO:0000313" key="14">
    <source>
        <dbReference type="Proteomes" id="UP000317904"/>
    </source>
</evidence>
<dbReference type="GO" id="GO:0005524">
    <property type="term" value="F:ATP binding"/>
    <property type="evidence" value="ECO:0007669"/>
    <property type="project" value="UniProtKB-KW"/>
</dbReference>
<feature type="domain" description="AAA+ ATPase" evidence="12">
    <location>
        <begin position="40"/>
        <end position="180"/>
    </location>
</feature>
<dbReference type="InterPro" id="IPR001270">
    <property type="entry name" value="ClpA/B"/>
</dbReference>
<dbReference type="CDD" id="cd00009">
    <property type="entry name" value="AAA"/>
    <property type="match status" value="1"/>
</dbReference>
<dbReference type="GO" id="GO:0046872">
    <property type="term" value="F:metal ion binding"/>
    <property type="evidence" value="ECO:0007669"/>
    <property type="project" value="UniProtKB-KW"/>
</dbReference>
<dbReference type="Proteomes" id="UP000317904">
    <property type="component" value="Unassembled WGS sequence"/>
</dbReference>
<sequence length="698" mass="80572">MLNNKYLTLYRQYRPKTFSEIKGQDHIVQTLKNIILSNKIGHAYLFCGPHGNGKTSTAKVFANTINCSHRDFNDLSPCLDCINNIDRNLDIIEIDAASNTGIDDIRELREKIKHLPSQSPYKIYIIDEVHMLSKGAFNALLKTLEEPPQHVIFILATTDPQKIPLTILSRVQRFNFKKMDCNILFNELKRIFENEKILASDEVIKLITKLGNGSFRDTLSIADQVAIYSANKAIEIKDVQEIFGITDVKNVIDLINLLNAHELKSALNLLKNLIYNGTNIDIFLNQIVETLKDYLFYLETKDATVLENTKIEDINLISLVKEKAYEYVDNFIDLIKNIKYSDMPLQTFEITLIKLSAIKAPNEVYKNTIENVKSPIFDINKLVNDDLETQTKENKQEVEEHNDFVYFENEEEINNELKSETKSNFDSNSYGIPSLSSVANDDAEENLETVNIDDLIKQTDEIILSENTAEFENSDIANDIITAEFDNTFDNLNTKATKTTITLDLNEVTAENKNSNLNIEHSEQENKFLNIKRSHVDFNDLVNCFLIRILTKKGTQEFKEDLTEVDKIKYADLTFRLLAKEFTDELAMLQNLKIVFSNSNFIIVSSEFEEKIEDINLNAYTIKFQKAIKKLFDRHMHVFGVTENEVENIKNWWHNNKATLQSMKPKLFEDLNPYYEVEQKEKIAWAKSTFGNIFKMKK</sequence>
<name>A0A502M725_9MOLU</name>
<dbReference type="NCBIfam" id="NF004046">
    <property type="entry name" value="PRK05563.1"/>
    <property type="match status" value="1"/>
</dbReference>
<comment type="caution">
    <text evidence="13">The sequence shown here is derived from an EMBL/GenBank/DDBJ whole genome shotgun (WGS) entry which is preliminary data.</text>
</comment>
<dbReference type="GO" id="GO:0006261">
    <property type="term" value="P:DNA-templated DNA replication"/>
    <property type="evidence" value="ECO:0007669"/>
    <property type="project" value="TreeGrafter"/>
</dbReference>
<evidence type="ECO:0000256" key="5">
    <source>
        <dbReference type="ARBA" id="ARBA00022723"/>
    </source>
</evidence>
<dbReference type="SMART" id="SM00382">
    <property type="entry name" value="AAA"/>
    <property type="match status" value="1"/>
</dbReference>
<dbReference type="InterPro" id="IPR050238">
    <property type="entry name" value="DNA_Rep/Repair_Clamp_Loader"/>
</dbReference>
<evidence type="ECO:0000256" key="6">
    <source>
        <dbReference type="ARBA" id="ARBA00022741"/>
    </source>
</evidence>
<evidence type="ECO:0000256" key="8">
    <source>
        <dbReference type="ARBA" id="ARBA00022840"/>
    </source>
</evidence>
<dbReference type="EC" id="2.7.7.7" evidence="11"/>
<dbReference type="AlphaFoldDB" id="A0A502M725"/>
<organism evidence="13 14">
    <name type="scientific">Mycoplasma struthionis</name>
    <dbReference type="NCBI Taxonomy" id="538220"/>
    <lineage>
        <taxon>Bacteria</taxon>
        <taxon>Bacillati</taxon>
        <taxon>Mycoplasmatota</taxon>
        <taxon>Mollicutes</taxon>
        <taxon>Mycoplasmataceae</taxon>
        <taxon>Mycoplasma</taxon>
    </lineage>
</organism>
<dbReference type="InterPro" id="IPR012763">
    <property type="entry name" value="DNA_pol_III_sug/sutau_N"/>
</dbReference>
<dbReference type="SUPFAM" id="SSF52540">
    <property type="entry name" value="P-loop containing nucleoside triphosphate hydrolases"/>
    <property type="match status" value="1"/>
</dbReference>
<keyword evidence="5" id="KW-0479">Metal-binding</keyword>
<dbReference type="Gene3D" id="3.40.50.300">
    <property type="entry name" value="P-loop containing nucleotide triphosphate hydrolases"/>
    <property type="match status" value="1"/>
</dbReference>
<evidence type="ECO:0000256" key="11">
    <source>
        <dbReference type="RuleBase" id="RU364063"/>
    </source>
</evidence>
<dbReference type="GO" id="GO:0003677">
    <property type="term" value="F:DNA binding"/>
    <property type="evidence" value="ECO:0007669"/>
    <property type="project" value="InterPro"/>
</dbReference>
<evidence type="ECO:0000256" key="9">
    <source>
        <dbReference type="ARBA" id="ARBA00022932"/>
    </source>
</evidence>
<dbReference type="Pfam" id="PF13177">
    <property type="entry name" value="DNA_pol3_delta2"/>
    <property type="match status" value="1"/>
</dbReference>
<dbReference type="Pfam" id="PF22608">
    <property type="entry name" value="DNAX_ATPase_lid"/>
    <property type="match status" value="1"/>
</dbReference>
<keyword evidence="6 11" id="KW-0547">Nucleotide-binding</keyword>
<dbReference type="InterPro" id="IPR027417">
    <property type="entry name" value="P-loop_NTPase"/>
</dbReference>
<keyword evidence="4 11" id="KW-0235">DNA replication</keyword>
<accession>A0A502M725</accession>
<comment type="subunit">
    <text evidence="11">DNA polymerase III contains a core (composed of alpha, epsilon and theta chains) that associates with a tau subunit. This core dimerizes to form the POLIII' complex. PolIII' associates with the gamma complex (composed of gamma, delta, delta', psi and chi chains) and with the beta chain to form the complete DNA polymerase III complex.</text>
</comment>
<comment type="similarity">
    <text evidence="1 11">Belongs to the DnaX/STICHEL family.</text>
</comment>
<proteinExistence type="inferred from homology"/>
<gene>
    <name evidence="11 13" type="primary">dnaX</name>
    <name evidence="13" type="ORF">FJM01_03045</name>
</gene>
<dbReference type="InterPro" id="IPR003593">
    <property type="entry name" value="AAA+_ATPase"/>
</dbReference>
<dbReference type="PRINTS" id="PR00300">
    <property type="entry name" value="CLPPROTEASEA"/>
</dbReference>
<keyword evidence="2 11" id="KW-0808">Transferase</keyword>
<dbReference type="InterPro" id="IPR022754">
    <property type="entry name" value="DNA_pol_III_gamma-3"/>
</dbReference>
<keyword evidence="9 11" id="KW-0239">DNA-directed DNA polymerase</keyword>
<keyword evidence="8 11" id="KW-0067">ATP-binding</keyword>
<dbReference type="PANTHER" id="PTHR11669">
    <property type="entry name" value="REPLICATION FACTOR C / DNA POLYMERASE III GAMMA-TAU SUBUNIT"/>
    <property type="match status" value="1"/>
</dbReference>
<dbReference type="Pfam" id="PF12169">
    <property type="entry name" value="DNA_pol3_gamma3"/>
    <property type="match status" value="1"/>
</dbReference>
<evidence type="ECO:0000256" key="4">
    <source>
        <dbReference type="ARBA" id="ARBA00022705"/>
    </source>
</evidence>
<evidence type="ECO:0000256" key="1">
    <source>
        <dbReference type="ARBA" id="ARBA00006360"/>
    </source>
</evidence>
<evidence type="ECO:0000256" key="7">
    <source>
        <dbReference type="ARBA" id="ARBA00022833"/>
    </source>
</evidence>
<keyword evidence="7" id="KW-0862">Zinc</keyword>
<evidence type="ECO:0000256" key="2">
    <source>
        <dbReference type="ARBA" id="ARBA00022679"/>
    </source>
</evidence>
<evidence type="ECO:0000259" key="12">
    <source>
        <dbReference type="SMART" id="SM00382"/>
    </source>
</evidence>